<dbReference type="InterPro" id="IPR011663">
    <property type="entry name" value="UTRA"/>
</dbReference>
<dbReference type="InterPro" id="IPR050679">
    <property type="entry name" value="Bact_HTH_transcr_reg"/>
</dbReference>
<dbReference type="SMART" id="SM00345">
    <property type="entry name" value="HTH_GNTR"/>
    <property type="match status" value="1"/>
</dbReference>
<dbReference type="PROSITE" id="PS50949">
    <property type="entry name" value="HTH_GNTR"/>
    <property type="match status" value="1"/>
</dbReference>
<name>A0ABV1I3L9_9FIRM</name>
<dbReference type="Pfam" id="PF07702">
    <property type="entry name" value="UTRA"/>
    <property type="match status" value="1"/>
</dbReference>
<comment type="caution">
    <text evidence="5">The sequence shown here is derived from an EMBL/GenBank/DDBJ whole genome shotgun (WGS) entry which is preliminary data.</text>
</comment>
<dbReference type="Gene3D" id="3.40.1410.10">
    <property type="entry name" value="Chorismate lyase-like"/>
    <property type="match status" value="1"/>
</dbReference>
<organism evidence="5 6">
    <name type="scientific">Hominiventricola aquisgranensis</name>
    <dbReference type="NCBI Taxonomy" id="3133164"/>
    <lineage>
        <taxon>Bacteria</taxon>
        <taxon>Bacillati</taxon>
        <taxon>Bacillota</taxon>
        <taxon>Clostridia</taxon>
        <taxon>Lachnospirales</taxon>
        <taxon>Lachnospiraceae</taxon>
        <taxon>Hominiventricola</taxon>
    </lineage>
</organism>
<evidence type="ECO:0000313" key="5">
    <source>
        <dbReference type="EMBL" id="MEQ2578980.1"/>
    </source>
</evidence>
<proteinExistence type="predicted"/>
<accession>A0ABV1I3L9</accession>
<dbReference type="InterPro" id="IPR000524">
    <property type="entry name" value="Tscrpt_reg_HTH_GntR"/>
</dbReference>
<protein>
    <submittedName>
        <fullName evidence="5">GntR family transcriptional regulator</fullName>
    </submittedName>
</protein>
<sequence length="240" mass="28158">MEYNALYIQLMNRILDKMRRGEYQVGDKMDSERVMAQQYGINRQTVRKALKMLEEEGYIRPLLGKGTFVVKIPENMARIEQGTTATISLSMQIRQSGYESFRKVVSLQLVPVKGILAEKFPDRKMLFELVRLSYVNNEPYALQKAYIPQDLFWDADRYEFGEGSLYEYMDTKGKMPERVESYLQIVTLPKEYTALMKLEEGKKVFGFHYLGYDSTDELVEYTDAYYLPKYTSFKYVAQRG</sequence>
<dbReference type="Pfam" id="PF00392">
    <property type="entry name" value="GntR"/>
    <property type="match status" value="1"/>
</dbReference>
<evidence type="ECO:0000256" key="1">
    <source>
        <dbReference type="ARBA" id="ARBA00023015"/>
    </source>
</evidence>
<dbReference type="RefSeq" id="WP_178753932.1">
    <property type="nucleotide sequence ID" value="NZ_JBBMFC010000014.1"/>
</dbReference>
<dbReference type="SUPFAM" id="SSF46785">
    <property type="entry name" value="Winged helix' DNA-binding domain"/>
    <property type="match status" value="1"/>
</dbReference>
<evidence type="ECO:0000313" key="6">
    <source>
        <dbReference type="Proteomes" id="UP001470288"/>
    </source>
</evidence>
<keyword evidence="3" id="KW-0804">Transcription</keyword>
<dbReference type="Proteomes" id="UP001470288">
    <property type="component" value="Unassembled WGS sequence"/>
</dbReference>
<dbReference type="PANTHER" id="PTHR44846">
    <property type="entry name" value="MANNOSYL-D-GLYCERATE TRANSPORT/METABOLISM SYSTEM REPRESSOR MNGR-RELATED"/>
    <property type="match status" value="1"/>
</dbReference>
<keyword evidence="2" id="KW-0238">DNA-binding</keyword>
<dbReference type="PRINTS" id="PR00035">
    <property type="entry name" value="HTHGNTR"/>
</dbReference>
<dbReference type="PANTHER" id="PTHR44846:SF17">
    <property type="entry name" value="GNTR-FAMILY TRANSCRIPTIONAL REGULATOR"/>
    <property type="match status" value="1"/>
</dbReference>
<keyword evidence="6" id="KW-1185">Reference proteome</keyword>
<feature type="domain" description="HTH gntR-type" evidence="4">
    <location>
        <begin position="4"/>
        <end position="72"/>
    </location>
</feature>
<keyword evidence="1" id="KW-0805">Transcription regulation</keyword>
<dbReference type="Gene3D" id="1.10.10.10">
    <property type="entry name" value="Winged helix-like DNA-binding domain superfamily/Winged helix DNA-binding domain"/>
    <property type="match status" value="1"/>
</dbReference>
<evidence type="ECO:0000256" key="2">
    <source>
        <dbReference type="ARBA" id="ARBA00023125"/>
    </source>
</evidence>
<dbReference type="CDD" id="cd07377">
    <property type="entry name" value="WHTH_GntR"/>
    <property type="match status" value="1"/>
</dbReference>
<evidence type="ECO:0000256" key="3">
    <source>
        <dbReference type="ARBA" id="ARBA00023163"/>
    </source>
</evidence>
<dbReference type="SUPFAM" id="SSF64288">
    <property type="entry name" value="Chorismate lyase-like"/>
    <property type="match status" value="1"/>
</dbReference>
<dbReference type="InterPro" id="IPR028978">
    <property type="entry name" value="Chorismate_lyase_/UTRA_dom_sf"/>
</dbReference>
<dbReference type="InterPro" id="IPR036390">
    <property type="entry name" value="WH_DNA-bd_sf"/>
</dbReference>
<reference evidence="5 6" key="1">
    <citation type="submission" date="2024-03" db="EMBL/GenBank/DDBJ databases">
        <title>Human intestinal bacterial collection.</title>
        <authorList>
            <person name="Pauvert C."/>
            <person name="Hitch T.C.A."/>
            <person name="Clavel T."/>
        </authorList>
    </citation>
    <scope>NUCLEOTIDE SEQUENCE [LARGE SCALE GENOMIC DNA]</scope>
    <source>
        <strain evidence="5 6">CLA-AA-H78B</strain>
    </source>
</reference>
<dbReference type="EMBL" id="JBBMFC010000014">
    <property type="protein sequence ID" value="MEQ2578980.1"/>
    <property type="molecule type" value="Genomic_DNA"/>
</dbReference>
<dbReference type="InterPro" id="IPR036388">
    <property type="entry name" value="WH-like_DNA-bd_sf"/>
</dbReference>
<dbReference type="SMART" id="SM00866">
    <property type="entry name" value="UTRA"/>
    <property type="match status" value="1"/>
</dbReference>
<gene>
    <name evidence="5" type="ORF">WMO62_09030</name>
</gene>
<evidence type="ECO:0000259" key="4">
    <source>
        <dbReference type="PROSITE" id="PS50949"/>
    </source>
</evidence>